<dbReference type="Pfam" id="PF00144">
    <property type="entry name" value="Beta-lactamase"/>
    <property type="match status" value="1"/>
</dbReference>
<dbReference type="SUPFAM" id="SSF56601">
    <property type="entry name" value="beta-lactamase/transpeptidase-like"/>
    <property type="match status" value="1"/>
</dbReference>
<dbReference type="InterPro" id="IPR001466">
    <property type="entry name" value="Beta-lactam-related"/>
</dbReference>
<dbReference type="Gene3D" id="3.40.710.10">
    <property type="entry name" value="DD-peptidase/beta-lactamase superfamily"/>
    <property type="match status" value="1"/>
</dbReference>
<feature type="domain" description="Beta-lactamase-related" evidence="1">
    <location>
        <begin position="46"/>
        <end position="338"/>
    </location>
</feature>
<sequence>MDKKAVESIIESRFRKKVQRSAKVRNAYLLVHSDKLNIHLNLAEGKTGNVDANPNQPLHLASVGKLFTATITGILHDRGELSFDDKISKYLNSELMDQLHVYKGKDYSDEIKISHLLKQTSGLYDVFYKLYKKLLNEPQVISPRDAVLWGKQNLKPVAEPGKKHFYTDTNYYLLGLIIENVTGKPYHEVLHEFIFNPLGMKNAYMHGFSHPAVPSVFPAARLYIKNVDLFTVEGLAHIDYAGGGVVAPAEEFLLFMKALLNHQLVKKETLNRMLNDDIPMGFPTPGFNYGYSIWKFKTIPVLLPEKLTCWGCVGATGAFMFYHPKTESTIIGSFNDFSFRSKALQFMVGGVVKTLLKFKQ</sequence>
<dbReference type="PANTHER" id="PTHR43283">
    <property type="entry name" value="BETA-LACTAMASE-RELATED"/>
    <property type="match status" value="1"/>
</dbReference>
<proteinExistence type="predicted"/>
<evidence type="ECO:0000259" key="1">
    <source>
        <dbReference type="Pfam" id="PF00144"/>
    </source>
</evidence>
<evidence type="ECO:0000313" key="2">
    <source>
        <dbReference type="EMBL" id="HDR52943.1"/>
    </source>
</evidence>
<keyword evidence="2" id="KW-0378">Hydrolase</keyword>
<dbReference type="EMBL" id="DSDK01000852">
    <property type="protein sequence ID" value="HDR52943.1"/>
    <property type="molecule type" value="Genomic_DNA"/>
</dbReference>
<gene>
    <name evidence="2" type="ORF">ENN90_15205</name>
</gene>
<dbReference type="PANTHER" id="PTHR43283:SF7">
    <property type="entry name" value="BETA-LACTAMASE-RELATED DOMAIN-CONTAINING PROTEIN"/>
    <property type="match status" value="1"/>
</dbReference>
<accession>A0A831PRN8</accession>
<dbReference type="GO" id="GO:0016787">
    <property type="term" value="F:hydrolase activity"/>
    <property type="evidence" value="ECO:0007669"/>
    <property type="project" value="UniProtKB-KW"/>
</dbReference>
<comment type="caution">
    <text evidence="2">The sequence shown here is derived from an EMBL/GenBank/DDBJ whole genome shotgun (WGS) entry which is preliminary data.</text>
</comment>
<organism evidence="2">
    <name type="scientific">Mariniphaga anaerophila</name>
    <dbReference type="NCBI Taxonomy" id="1484053"/>
    <lineage>
        <taxon>Bacteria</taxon>
        <taxon>Pseudomonadati</taxon>
        <taxon>Bacteroidota</taxon>
        <taxon>Bacteroidia</taxon>
        <taxon>Marinilabiliales</taxon>
        <taxon>Prolixibacteraceae</taxon>
        <taxon>Mariniphaga</taxon>
    </lineage>
</organism>
<name>A0A831PRN8_9BACT</name>
<reference evidence="2" key="1">
    <citation type="journal article" date="2020" name="mSystems">
        <title>Genome- and Community-Level Interaction Insights into Carbon Utilization and Element Cycling Functions of Hydrothermarchaeota in Hydrothermal Sediment.</title>
        <authorList>
            <person name="Zhou Z."/>
            <person name="Liu Y."/>
            <person name="Xu W."/>
            <person name="Pan J."/>
            <person name="Luo Z.H."/>
            <person name="Li M."/>
        </authorList>
    </citation>
    <scope>NUCLEOTIDE SEQUENCE [LARGE SCALE GENOMIC DNA]</scope>
    <source>
        <strain evidence="2">SpSt-1217</strain>
    </source>
</reference>
<dbReference type="InterPro" id="IPR050789">
    <property type="entry name" value="Diverse_Enzym_Activities"/>
</dbReference>
<protein>
    <submittedName>
        <fullName evidence="2">Class C beta-lactamase-related serine hydrolase</fullName>
    </submittedName>
</protein>
<dbReference type="InterPro" id="IPR012338">
    <property type="entry name" value="Beta-lactam/transpept-like"/>
</dbReference>
<dbReference type="AlphaFoldDB" id="A0A831PRN8"/>
<dbReference type="Proteomes" id="UP000886047">
    <property type="component" value="Unassembled WGS sequence"/>
</dbReference>